<sequence>MLKSKLIDIKKIFQAAQAFEMAWNKCLPDLKALFQVEQIRLYKCDAQHAELFSLVLKDGRPREVRLPISTSSLAGYTAQSLMPFILRSIEFDELEAIHPSLRFDRQYDQLVGFETRNVISMPIQHENELLGVLQLLNKQDGDFSREDEAFCRLIVSIMGQKMFEERSLPKGPYENLVFQGVLTREQLDDAISRSARKGVSTSRLLQLDYGVSPDDIGASLEIYYQTPFVRYQDNPVSEHMLKGINRQYLLNNLWLPIQAKGERVVILIHNPHDSEQIEEIKRILTAKEYEFRVGLPEEILAFLGDRSQLPKTGVASKGMADAYDDDMGEDGHEDDFDEYDDGDDLSEALADLEGVSEEGLELAQVEEEDISQESRQLAVRFVNKIIMHAHKTGASDIHIEPSKTGRPGVVRMRIDGTCMRVLTVPESIIKPVVSRIKILSNLNISERRLPQDGKAKVRFKGRELELRVATLPTVHGESAVLRMLTSGKALPFDKLNLSDANKAQIERLMFKPHGIFLVVGPTGSGKTTTLHSILARINTPDKKIWTVEDPVEITQPGLQQVQVESAIGLDFPRIMRAFLRADPDVILVGEMRDLQTAQIGVEASLTGHMVFSTLHTNSASETVTRLLDMGIESLNFSEALHGILAQRLVKTLCVQCREAYAPSDEEWAYLLTQYGEDFFPELGIDRSSALIYRAKGCGRCGQTGYRGRTGIHELLVATPEIRKAIARKHSSEEVALMAIEQGMRTLYQDGIAKIFKGDIDILQLQKVTTSE</sequence>
<dbReference type="GO" id="GO:0016887">
    <property type="term" value="F:ATP hydrolysis activity"/>
    <property type="evidence" value="ECO:0007669"/>
    <property type="project" value="TreeGrafter"/>
</dbReference>
<dbReference type="CDD" id="cd01129">
    <property type="entry name" value="PulE-GspE-like"/>
    <property type="match status" value="1"/>
</dbReference>
<dbReference type="AlphaFoldDB" id="A0A1I3X297"/>
<dbReference type="OrthoDB" id="9805147at2"/>
<evidence type="ECO:0000256" key="3">
    <source>
        <dbReference type="ARBA" id="ARBA00022840"/>
    </source>
</evidence>
<dbReference type="Pfam" id="PF01590">
    <property type="entry name" value="GAF"/>
    <property type="match status" value="1"/>
</dbReference>
<proteinExistence type="inferred from homology"/>
<dbReference type="STRING" id="52560.SAMN04488082_11522"/>
<accession>A0A1I3X297</accession>
<evidence type="ECO:0000313" key="5">
    <source>
        <dbReference type="EMBL" id="SFK13888.1"/>
    </source>
</evidence>
<dbReference type="Proteomes" id="UP000198635">
    <property type="component" value="Unassembled WGS sequence"/>
</dbReference>
<dbReference type="PANTHER" id="PTHR30258">
    <property type="entry name" value="TYPE II SECRETION SYSTEM PROTEIN GSPE-RELATED"/>
    <property type="match status" value="1"/>
</dbReference>
<feature type="domain" description="Bacterial type II secretion system protein E" evidence="4">
    <location>
        <begin position="579"/>
        <end position="593"/>
    </location>
</feature>
<dbReference type="InterPro" id="IPR001482">
    <property type="entry name" value="T2SS/T4SS_dom"/>
</dbReference>
<dbReference type="Gene3D" id="3.30.450.90">
    <property type="match status" value="1"/>
</dbReference>
<dbReference type="InterPro" id="IPR027417">
    <property type="entry name" value="P-loop_NTPase"/>
</dbReference>
<dbReference type="InterPro" id="IPR037257">
    <property type="entry name" value="T2SS_E_N_sf"/>
</dbReference>
<keyword evidence="6" id="KW-1185">Reference proteome</keyword>
<dbReference type="Gene3D" id="3.30.450.40">
    <property type="match status" value="1"/>
</dbReference>
<dbReference type="GO" id="GO:0005524">
    <property type="term" value="F:ATP binding"/>
    <property type="evidence" value="ECO:0007669"/>
    <property type="project" value="UniProtKB-KW"/>
</dbReference>
<dbReference type="GO" id="GO:0005886">
    <property type="term" value="C:plasma membrane"/>
    <property type="evidence" value="ECO:0007669"/>
    <property type="project" value="TreeGrafter"/>
</dbReference>
<dbReference type="InterPro" id="IPR007831">
    <property type="entry name" value="T2SS_GspE_N"/>
</dbReference>
<evidence type="ECO:0000256" key="1">
    <source>
        <dbReference type="ARBA" id="ARBA00006611"/>
    </source>
</evidence>
<dbReference type="SUPFAM" id="SSF55781">
    <property type="entry name" value="GAF domain-like"/>
    <property type="match status" value="1"/>
</dbReference>
<dbReference type="EMBL" id="FORX01000015">
    <property type="protein sequence ID" value="SFK13888.1"/>
    <property type="molecule type" value="Genomic_DNA"/>
</dbReference>
<dbReference type="PROSITE" id="PS00662">
    <property type="entry name" value="T2SP_E"/>
    <property type="match status" value="1"/>
</dbReference>
<keyword evidence="2" id="KW-0547">Nucleotide-binding</keyword>
<comment type="similarity">
    <text evidence="1">Belongs to the GSP E family.</text>
</comment>
<dbReference type="SUPFAM" id="SSF160246">
    <property type="entry name" value="EspE N-terminal domain-like"/>
    <property type="match status" value="1"/>
</dbReference>
<keyword evidence="3" id="KW-0067">ATP-binding</keyword>
<dbReference type="SUPFAM" id="SSF52540">
    <property type="entry name" value="P-loop containing nucleoside triphosphate hydrolases"/>
    <property type="match status" value="1"/>
</dbReference>
<dbReference type="InterPro" id="IPR003018">
    <property type="entry name" value="GAF"/>
</dbReference>
<protein>
    <submittedName>
        <fullName evidence="5">Type II secretion system protein E (GspE)</fullName>
    </submittedName>
</protein>
<dbReference type="Gene3D" id="3.30.300.160">
    <property type="entry name" value="Type II secretion system, protein E, N-terminal domain"/>
    <property type="match status" value="1"/>
</dbReference>
<dbReference type="Pfam" id="PF05157">
    <property type="entry name" value="MshEN"/>
    <property type="match status" value="1"/>
</dbReference>
<reference evidence="6" key="1">
    <citation type="submission" date="2016-10" db="EMBL/GenBank/DDBJ databases">
        <authorList>
            <person name="Varghese N."/>
            <person name="Submissions S."/>
        </authorList>
    </citation>
    <scope>NUCLEOTIDE SEQUENCE [LARGE SCALE GENOMIC DNA]</scope>
    <source>
        <strain evidence="6">DSM 5918</strain>
    </source>
</reference>
<dbReference type="InterPro" id="IPR003593">
    <property type="entry name" value="AAA+_ATPase"/>
</dbReference>
<evidence type="ECO:0000259" key="4">
    <source>
        <dbReference type="PROSITE" id="PS00662"/>
    </source>
</evidence>
<dbReference type="InterPro" id="IPR029016">
    <property type="entry name" value="GAF-like_dom_sf"/>
</dbReference>
<evidence type="ECO:0000313" key="6">
    <source>
        <dbReference type="Proteomes" id="UP000198635"/>
    </source>
</evidence>
<dbReference type="PANTHER" id="PTHR30258:SF2">
    <property type="entry name" value="COMG OPERON PROTEIN 1"/>
    <property type="match status" value="1"/>
</dbReference>
<gene>
    <name evidence="5" type="ORF">SAMN04488082_11522</name>
</gene>
<organism evidence="5 6">
    <name type="scientific">Desulfomicrobium apsheronum</name>
    <dbReference type="NCBI Taxonomy" id="52560"/>
    <lineage>
        <taxon>Bacteria</taxon>
        <taxon>Pseudomonadati</taxon>
        <taxon>Thermodesulfobacteriota</taxon>
        <taxon>Desulfovibrionia</taxon>
        <taxon>Desulfovibrionales</taxon>
        <taxon>Desulfomicrobiaceae</taxon>
        <taxon>Desulfomicrobium</taxon>
    </lineage>
</organism>
<dbReference type="Pfam" id="PF00437">
    <property type="entry name" value="T2SSE"/>
    <property type="match status" value="1"/>
</dbReference>
<evidence type="ECO:0000256" key="2">
    <source>
        <dbReference type="ARBA" id="ARBA00022741"/>
    </source>
</evidence>
<dbReference type="SMART" id="SM00065">
    <property type="entry name" value="GAF"/>
    <property type="match status" value="1"/>
</dbReference>
<dbReference type="SMART" id="SM00382">
    <property type="entry name" value="AAA"/>
    <property type="match status" value="1"/>
</dbReference>
<dbReference type="RefSeq" id="WP_092376725.1">
    <property type="nucleotide sequence ID" value="NZ_FORX01000015.1"/>
</dbReference>
<name>A0A1I3X297_9BACT</name>
<dbReference type="Gene3D" id="3.40.50.300">
    <property type="entry name" value="P-loop containing nucleotide triphosphate hydrolases"/>
    <property type="match status" value="1"/>
</dbReference>